<evidence type="ECO:0000256" key="5">
    <source>
        <dbReference type="ARBA" id="ARBA00022692"/>
    </source>
</evidence>
<protein>
    <recommendedName>
        <fullName evidence="16">DUF1211 domain-containing protein</fullName>
    </recommendedName>
</protein>
<evidence type="ECO:0000313" key="14">
    <source>
        <dbReference type="EMBL" id="OAF08485.1"/>
    </source>
</evidence>
<evidence type="ECO:0000256" key="10">
    <source>
        <dbReference type="ARBA" id="ARBA00023136"/>
    </source>
</evidence>
<gene>
    <name evidence="14" type="ORF">AXW67_01190</name>
</gene>
<comment type="caution">
    <text evidence="14">The sequence shown here is derived from an EMBL/GenBank/DDBJ whole genome shotgun (WGS) entry which is preliminary data.</text>
</comment>
<dbReference type="GO" id="GO:0016020">
    <property type="term" value="C:membrane"/>
    <property type="evidence" value="ECO:0007669"/>
    <property type="project" value="UniProtKB-SubCell"/>
</dbReference>
<feature type="transmembrane region" description="Helical" evidence="13">
    <location>
        <begin position="145"/>
        <end position="168"/>
    </location>
</feature>
<proteinExistence type="inferred from homology"/>
<evidence type="ECO:0000256" key="3">
    <source>
        <dbReference type="ARBA" id="ARBA00022448"/>
    </source>
</evidence>
<comment type="subcellular location">
    <subcellularLocation>
        <location evidence="1">Membrane</location>
        <topology evidence="1">Multi-pass membrane protein</topology>
    </subcellularLocation>
</comment>
<dbReference type="InterPro" id="IPR010617">
    <property type="entry name" value="TMEM175-like"/>
</dbReference>
<keyword evidence="5 13" id="KW-0812">Transmembrane</keyword>
<evidence type="ECO:0000256" key="7">
    <source>
        <dbReference type="ARBA" id="ARBA00022958"/>
    </source>
</evidence>
<keyword evidence="7" id="KW-0630">Potassium</keyword>
<evidence type="ECO:0000256" key="12">
    <source>
        <dbReference type="ARBA" id="ARBA00034430"/>
    </source>
</evidence>
<evidence type="ECO:0000256" key="6">
    <source>
        <dbReference type="ARBA" id="ARBA00022826"/>
    </source>
</evidence>
<keyword evidence="3" id="KW-0813">Transport</keyword>
<evidence type="ECO:0000256" key="1">
    <source>
        <dbReference type="ARBA" id="ARBA00004141"/>
    </source>
</evidence>
<dbReference type="EMBL" id="LSEF01000104">
    <property type="protein sequence ID" value="OAF08485.1"/>
    <property type="molecule type" value="Genomic_DNA"/>
</dbReference>
<comment type="similarity">
    <text evidence="2">Belongs to the TMEM175 family.</text>
</comment>
<evidence type="ECO:0000256" key="9">
    <source>
        <dbReference type="ARBA" id="ARBA00023065"/>
    </source>
</evidence>
<keyword evidence="8 13" id="KW-1133">Transmembrane helix</keyword>
<dbReference type="GO" id="GO:0015252">
    <property type="term" value="F:proton channel activity"/>
    <property type="evidence" value="ECO:0007669"/>
    <property type="project" value="InterPro"/>
</dbReference>
<evidence type="ECO:0000313" key="15">
    <source>
        <dbReference type="Proteomes" id="UP000077173"/>
    </source>
</evidence>
<evidence type="ECO:0000256" key="13">
    <source>
        <dbReference type="SAM" id="Phobius"/>
    </source>
</evidence>
<keyword evidence="9" id="KW-0406">Ion transport</keyword>
<keyword evidence="4" id="KW-0633">Potassium transport</keyword>
<dbReference type="PANTHER" id="PTHR31462:SF5">
    <property type="entry name" value="ENDOSOMAL_LYSOSOMAL PROTON CHANNEL TMEM175"/>
    <property type="match status" value="1"/>
</dbReference>
<dbReference type="Pfam" id="PF06736">
    <property type="entry name" value="TMEM175"/>
    <property type="match status" value="1"/>
</dbReference>
<evidence type="ECO:0000256" key="4">
    <source>
        <dbReference type="ARBA" id="ARBA00022538"/>
    </source>
</evidence>
<keyword evidence="15" id="KW-1185">Reference proteome</keyword>
<dbReference type="AlphaFoldDB" id="A0A176YMX8"/>
<feature type="transmembrane region" description="Helical" evidence="13">
    <location>
        <begin position="180"/>
        <end position="202"/>
    </location>
</feature>
<evidence type="ECO:0000256" key="8">
    <source>
        <dbReference type="ARBA" id="ARBA00022989"/>
    </source>
</evidence>
<feature type="transmembrane region" description="Helical" evidence="13">
    <location>
        <begin position="112"/>
        <end position="133"/>
    </location>
</feature>
<dbReference type="Proteomes" id="UP000077173">
    <property type="component" value="Unassembled WGS sequence"/>
</dbReference>
<organism evidence="14 15">
    <name type="scientific">Bradyrhizobium neotropicale</name>
    <dbReference type="NCBI Taxonomy" id="1497615"/>
    <lineage>
        <taxon>Bacteria</taxon>
        <taxon>Pseudomonadati</taxon>
        <taxon>Pseudomonadota</taxon>
        <taxon>Alphaproteobacteria</taxon>
        <taxon>Hyphomicrobiales</taxon>
        <taxon>Nitrobacteraceae</taxon>
        <taxon>Bradyrhizobium</taxon>
    </lineage>
</organism>
<comment type="catalytic activity">
    <reaction evidence="12">
        <text>K(+)(in) = K(+)(out)</text>
        <dbReference type="Rhea" id="RHEA:29463"/>
        <dbReference type="ChEBI" id="CHEBI:29103"/>
    </reaction>
</comment>
<keyword evidence="11" id="KW-0407">Ion channel</keyword>
<dbReference type="PANTHER" id="PTHR31462">
    <property type="entry name" value="ENDOSOMAL/LYSOSOMAL POTASSIUM CHANNEL TMEM175"/>
    <property type="match status" value="1"/>
</dbReference>
<dbReference type="GO" id="GO:0005267">
    <property type="term" value="F:potassium channel activity"/>
    <property type="evidence" value="ECO:0007669"/>
    <property type="project" value="UniProtKB-KW"/>
</dbReference>
<evidence type="ECO:0000256" key="2">
    <source>
        <dbReference type="ARBA" id="ARBA00006920"/>
    </source>
</evidence>
<keyword evidence="6" id="KW-0631">Potassium channel</keyword>
<keyword evidence="10 13" id="KW-0472">Membrane</keyword>
<evidence type="ECO:0008006" key="16">
    <source>
        <dbReference type="Google" id="ProtNLM"/>
    </source>
</evidence>
<accession>A0A176YMX8</accession>
<sequence length="281" mass="31559">MRRERIGYQRYELSMIAIEEKKPASARRSWAFWSGFRKADRQDAITPPAAADEEGAETLGISMHSLPETRRLEGFSDGAFSIIITLLVLEIHRPNAAPGKLGEELLREWSSYLAYALAFIYVGVIWLNHHYMFERLCRVDMKLNWINLGIIGTASLIPFPTGVLAGAFRDGSLTDQRAAIVLYALIAGFMSAAWLPAFPHLYRHPELLKPHLRESVLRFPDTATGNRHRSVRRGGLTGVVRSPASCGRRVCRGGRLLRLDEPGRRFRPIDRPSGFLIAAPP</sequence>
<name>A0A176YMX8_9BRAD</name>
<evidence type="ECO:0000256" key="11">
    <source>
        <dbReference type="ARBA" id="ARBA00023303"/>
    </source>
</evidence>
<reference evidence="14 15" key="1">
    <citation type="submission" date="2016-02" db="EMBL/GenBank/DDBJ databases">
        <title>Draft genome sequence of the strain BR 10247T Bradyrhizobium neotropicale isolated from nodules of Centrolobium paraense.</title>
        <authorList>
            <person name="Simoes-Araujo J.L."/>
            <person name="Barauna A.C."/>
            <person name="Silva K."/>
            <person name="Zilli J.E."/>
        </authorList>
    </citation>
    <scope>NUCLEOTIDE SEQUENCE [LARGE SCALE GENOMIC DNA]</scope>
    <source>
        <strain evidence="14 15">BR 10247</strain>
    </source>
</reference>